<dbReference type="Gene3D" id="1.10.150.130">
    <property type="match status" value="1"/>
</dbReference>
<comment type="caution">
    <text evidence="7">The sequence shown here is derived from an EMBL/GenBank/DDBJ whole genome shotgun (WGS) entry which is preliminary data.</text>
</comment>
<accession>A0A4U0S4F6</accession>
<evidence type="ECO:0000259" key="6">
    <source>
        <dbReference type="PROSITE" id="PS51900"/>
    </source>
</evidence>
<evidence type="ECO:0000256" key="4">
    <source>
        <dbReference type="PROSITE-ProRule" id="PRU01248"/>
    </source>
</evidence>
<name>A0A4U0S4F6_9ACTN</name>
<dbReference type="InterPro" id="IPR011010">
    <property type="entry name" value="DNA_brk_join_enz"/>
</dbReference>
<dbReference type="Gene3D" id="1.10.443.10">
    <property type="entry name" value="Intergrase catalytic core"/>
    <property type="match status" value="1"/>
</dbReference>
<keyword evidence="3" id="KW-0233">DNA recombination</keyword>
<dbReference type="EMBL" id="SUMC01000055">
    <property type="protein sequence ID" value="TKA03193.1"/>
    <property type="molecule type" value="Genomic_DNA"/>
</dbReference>
<dbReference type="SUPFAM" id="SSF56349">
    <property type="entry name" value="DNA breaking-rejoining enzymes"/>
    <property type="match status" value="1"/>
</dbReference>
<dbReference type="Proteomes" id="UP000305778">
    <property type="component" value="Unassembled WGS sequence"/>
</dbReference>
<proteinExistence type="predicted"/>
<dbReference type="PROSITE" id="PS51900">
    <property type="entry name" value="CB"/>
    <property type="match status" value="1"/>
</dbReference>
<dbReference type="OrthoDB" id="9801717at2"/>
<evidence type="ECO:0000256" key="2">
    <source>
        <dbReference type="ARBA" id="ARBA00023125"/>
    </source>
</evidence>
<evidence type="ECO:0000313" key="7">
    <source>
        <dbReference type="EMBL" id="TKA03193.1"/>
    </source>
</evidence>
<evidence type="ECO:0000256" key="3">
    <source>
        <dbReference type="ARBA" id="ARBA00023172"/>
    </source>
</evidence>
<dbReference type="GO" id="GO:0003677">
    <property type="term" value="F:DNA binding"/>
    <property type="evidence" value="ECO:0007669"/>
    <property type="project" value="UniProtKB-UniRule"/>
</dbReference>
<dbReference type="InterPro" id="IPR013762">
    <property type="entry name" value="Integrase-like_cat_sf"/>
</dbReference>
<dbReference type="PANTHER" id="PTHR30349">
    <property type="entry name" value="PHAGE INTEGRASE-RELATED"/>
    <property type="match status" value="1"/>
</dbReference>
<gene>
    <name evidence="7" type="ORF">FCI23_36660</name>
</gene>
<feature type="domain" description="Core-binding (CB)" evidence="6">
    <location>
        <begin position="2"/>
        <end position="95"/>
    </location>
</feature>
<keyword evidence="1" id="KW-0229">DNA integration</keyword>
<dbReference type="InterPro" id="IPR044068">
    <property type="entry name" value="CB"/>
</dbReference>
<dbReference type="Pfam" id="PF02899">
    <property type="entry name" value="Phage_int_SAM_1"/>
    <property type="match status" value="1"/>
</dbReference>
<dbReference type="PANTHER" id="PTHR30349:SF81">
    <property type="entry name" value="TYROSINE RECOMBINASE XERC"/>
    <property type="match status" value="1"/>
</dbReference>
<dbReference type="RefSeq" id="WP_136728500.1">
    <property type="nucleotide sequence ID" value="NZ_SUMC01000055.1"/>
</dbReference>
<dbReference type="InterPro" id="IPR002104">
    <property type="entry name" value="Integrase_catalytic"/>
</dbReference>
<dbReference type="Pfam" id="PF00589">
    <property type="entry name" value="Phage_integrase"/>
    <property type="match status" value="1"/>
</dbReference>
<protein>
    <submittedName>
        <fullName evidence="7">Integrase</fullName>
    </submittedName>
</protein>
<keyword evidence="2 4" id="KW-0238">DNA-binding</keyword>
<dbReference type="InterPro" id="IPR010998">
    <property type="entry name" value="Integrase_recombinase_N"/>
</dbReference>
<sequence>MTALAPIMEGFFTVRLMNQQDASPHTIATYRDTFKLLLTYLHRRTGKLPNRLDLTDLDATVIGEFLQHLENVRGNSAASRNTRLAAIHSLFGYASLQAPEHAQLISRVLAIQTKRMAKTTVDFLSHVELDAPLAAPDRTTWHGRRDHALLVLAAQTGLRVSELTALTVGDLRLGTGSHISCHGKGRKDRCTPLTAHTQQTMAVWLAERCAATDTAPLFCTRAGTPLSRDAVGRLVGKHTTRASQDHPALHSKTITPHTLRHTAAMTLLHAGVDITVIALWLGHESPTTTRIYLHADMALKEQAIARTTPPDTVAGRYQPTDALLAFLDQL</sequence>
<dbReference type="GO" id="GO:0015074">
    <property type="term" value="P:DNA integration"/>
    <property type="evidence" value="ECO:0007669"/>
    <property type="project" value="UniProtKB-KW"/>
</dbReference>
<evidence type="ECO:0000256" key="1">
    <source>
        <dbReference type="ARBA" id="ARBA00022908"/>
    </source>
</evidence>
<reference evidence="7 8" key="1">
    <citation type="submission" date="2019-04" db="EMBL/GenBank/DDBJ databases">
        <title>Streptomyces oryziradicis sp. nov., a novel actinomycete isolated from rhizosphere soil of rice (Oryza sativa L.).</title>
        <authorList>
            <person name="Li C."/>
        </authorList>
    </citation>
    <scope>NUCLEOTIDE SEQUENCE [LARGE SCALE GENOMIC DNA]</scope>
    <source>
        <strain evidence="7 8">NEAU-C40</strain>
    </source>
</reference>
<evidence type="ECO:0000313" key="8">
    <source>
        <dbReference type="Proteomes" id="UP000305778"/>
    </source>
</evidence>
<feature type="domain" description="Tyr recombinase" evidence="5">
    <location>
        <begin position="119"/>
        <end position="305"/>
    </location>
</feature>
<organism evidence="7 8">
    <name type="scientific">Actinacidiphila oryziradicis</name>
    <dbReference type="NCBI Taxonomy" id="2571141"/>
    <lineage>
        <taxon>Bacteria</taxon>
        <taxon>Bacillati</taxon>
        <taxon>Actinomycetota</taxon>
        <taxon>Actinomycetes</taxon>
        <taxon>Kitasatosporales</taxon>
        <taxon>Streptomycetaceae</taxon>
        <taxon>Actinacidiphila</taxon>
    </lineage>
</organism>
<dbReference type="PROSITE" id="PS51898">
    <property type="entry name" value="TYR_RECOMBINASE"/>
    <property type="match status" value="1"/>
</dbReference>
<dbReference type="AlphaFoldDB" id="A0A4U0S4F6"/>
<dbReference type="GO" id="GO:0006310">
    <property type="term" value="P:DNA recombination"/>
    <property type="evidence" value="ECO:0007669"/>
    <property type="project" value="UniProtKB-KW"/>
</dbReference>
<evidence type="ECO:0000259" key="5">
    <source>
        <dbReference type="PROSITE" id="PS51898"/>
    </source>
</evidence>
<keyword evidence="8" id="KW-1185">Reference proteome</keyword>
<dbReference type="InterPro" id="IPR004107">
    <property type="entry name" value="Integrase_SAM-like_N"/>
</dbReference>
<dbReference type="InterPro" id="IPR050090">
    <property type="entry name" value="Tyrosine_recombinase_XerCD"/>
</dbReference>